<gene>
    <name evidence="2" type="ORF">BC938DRAFT_478019</name>
</gene>
<feature type="compositionally biased region" description="Pro residues" evidence="1">
    <location>
        <begin position="225"/>
        <end position="269"/>
    </location>
</feature>
<accession>A0A433QNI7</accession>
<feature type="compositionally biased region" description="Low complexity" evidence="1">
    <location>
        <begin position="210"/>
        <end position="224"/>
    </location>
</feature>
<sequence>MVAALSLTPRGRGRGEHNLKTDLSVVDINREKYIASFHNNEICTPTRHPANPQPKSQTYIGSHHISGEKGGAEEKNCSFPYVPPPHRALPRCIPPCTTPALPQLGPILRLFFPFLPFSFLLHLHFIPNLHLHLYRPLLTPIVPPASTPLPTTFIRLHPPLPHLKTTTSALTLISTLSPAAAAPRRRLTALTRPFTLIPTSTPSPTPTPYSPEISTPFSVQTTTPIPNPTPTPSTAPSWPPPTTPTPLPTPIPGPRPPPGDPPRRIPPPRHNVMIAFDPMSHRVWRQGPRTRTRPRTRVGATRGSRTTRP</sequence>
<dbReference type="Proteomes" id="UP000274822">
    <property type="component" value="Unassembled WGS sequence"/>
</dbReference>
<feature type="region of interest" description="Disordered" evidence="1">
    <location>
        <begin position="191"/>
        <end position="309"/>
    </location>
</feature>
<feature type="compositionally biased region" description="Low complexity" evidence="1">
    <location>
        <begin position="191"/>
        <end position="200"/>
    </location>
</feature>
<evidence type="ECO:0000313" key="2">
    <source>
        <dbReference type="EMBL" id="RUS31346.1"/>
    </source>
</evidence>
<dbReference type="EMBL" id="RBNJ01003059">
    <property type="protein sequence ID" value="RUS31346.1"/>
    <property type="molecule type" value="Genomic_DNA"/>
</dbReference>
<name>A0A433QNI7_9FUNG</name>
<reference evidence="2 3" key="1">
    <citation type="journal article" date="2018" name="New Phytol.">
        <title>Phylogenomics of Endogonaceae and evolution of mycorrhizas within Mucoromycota.</title>
        <authorList>
            <person name="Chang Y."/>
            <person name="Desiro A."/>
            <person name="Na H."/>
            <person name="Sandor L."/>
            <person name="Lipzen A."/>
            <person name="Clum A."/>
            <person name="Barry K."/>
            <person name="Grigoriev I.V."/>
            <person name="Martin F.M."/>
            <person name="Stajich J.E."/>
            <person name="Smith M.E."/>
            <person name="Bonito G."/>
            <person name="Spatafora J.W."/>
        </authorList>
    </citation>
    <scope>NUCLEOTIDE SEQUENCE [LARGE SCALE GENOMIC DNA]</scope>
    <source>
        <strain evidence="2 3">AD002</strain>
    </source>
</reference>
<keyword evidence="3" id="KW-1185">Reference proteome</keyword>
<evidence type="ECO:0000313" key="3">
    <source>
        <dbReference type="Proteomes" id="UP000274822"/>
    </source>
</evidence>
<proteinExistence type="predicted"/>
<feature type="compositionally biased region" description="Basic residues" evidence="1">
    <location>
        <begin position="282"/>
        <end position="296"/>
    </location>
</feature>
<protein>
    <submittedName>
        <fullName evidence="2">Uncharacterized protein</fullName>
    </submittedName>
</protein>
<dbReference type="PRINTS" id="PR01217">
    <property type="entry name" value="PRICHEXTENSN"/>
</dbReference>
<evidence type="ECO:0000256" key="1">
    <source>
        <dbReference type="SAM" id="MobiDB-lite"/>
    </source>
</evidence>
<dbReference type="AlphaFoldDB" id="A0A433QNI7"/>
<comment type="caution">
    <text evidence="2">The sequence shown here is derived from an EMBL/GenBank/DDBJ whole genome shotgun (WGS) entry which is preliminary data.</text>
</comment>
<organism evidence="2 3">
    <name type="scientific">Jimgerdemannia flammicorona</name>
    <dbReference type="NCBI Taxonomy" id="994334"/>
    <lineage>
        <taxon>Eukaryota</taxon>
        <taxon>Fungi</taxon>
        <taxon>Fungi incertae sedis</taxon>
        <taxon>Mucoromycota</taxon>
        <taxon>Mucoromycotina</taxon>
        <taxon>Endogonomycetes</taxon>
        <taxon>Endogonales</taxon>
        <taxon>Endogonaceae</taxon>
        <taxon>Jimgerdemannia</taxon>
    </lineage>
</organism>